<feature type="compositionally biased region" description="Basic and acidic residues" evidence="5">
    <location>
        <begin position="128"/>
        <end position="147"/>
    </location>
</feature>
<dbReference type="SUPFAM" id="SSF53807">
    <property type="entry name" value="Helical backbone' metal receptor"/>
    <property type="match status" value="1"/>
</dbReference>
<comment type="caution">
    <text evidence="7">The sequence shown here is derived from an EMBL/GenBank/DDBJ whole genome shotgun (WGS) entry which is preliminary data.</text>
</comment>
<sequence>MTNRATYRVLAAATALLALGAGAGCSTGGAAGADPKRVDVVAAFYPLQFLAERIGGDAVRVTNLAKPGAEPHDLELNPSQVGEVSDAELIVYLKGFQPAVDDAVAQNGGDRAFDVTSVQPLLDASAGGHDHEGEEGHAEESGGKDPHVWLDPTRLAGIGDQLAQRLGKADPDHAADYTARAAALRTDLTTLDGEFKHGLATCQRREIVTSHAAFGYLADRYQLDQVGITGLSPDVEPSPQRLAHVIEEAKEHQATTIFFETLVSPKVAETIAGQVGAKTAVLDPIEGLAAGSNGDYLSVMRTNLRTLQTALSCS</sequence>
<feature type="chain" id="PRO_5039582579" evidence="6">
    <location>
        <begin position="24"/>
        <end position="314"/>
    </location>
</feature>
<keyword evidence="2 4" id="KW-0813">Transport</keyword>
<feature type="region of interest" description="Disordered" evidence="5">
    <location>
        <begin position="123"/>
        <end position="147"/>
    </location>
</feature>
<dbReference type="GO" id="GO:0030001">
    <property type="term" value="P:metal ion transport"/>
    <property type="evidence" value="ECO:0007669"/>
    <property type="project" value="InterPro"/>
</dbReference>
<evidence type="ECO:0000256" key="2">
    <source>
        <dbReference type="ARBA" id="ARBA00022448"/>
    </source>
</evidence>
<dbReference type="InterPro" id="IPR050492">
    <property type="entry name" value="Bact_metal-bind_prot9"/>
</dbReference>
<comment type="similarity">
    <text evidence="1 4">Belongs to the bacterial solute-binding protein 9 family.</text>
</comment>
<dbReference type="GO" id="GO:0046872">
    <property type="term" value="F:metal ion binding"/>
    <property type="evidence" value="ECO:0007669"/>
    <property type="project" value="InterPro"/>
</dbReference>
<dbReference type="Pfam" id="PF01297">
    <property type="entry name" value="ZnuA"/>
    <property type="match status" value="1"/>
</dbReference>
<reference evidence="7 8" key="1">
    <citation type="submission" date="2018-05" db="EMBL/GenBank/DDBJ databases">
        <title>Micromonospora from Atacama Desert.</title>
        <authorList>
            <person name="Carro L."/>
            <person name="Goodfellow M."/>
            <person name="Klenk H.-P."/>
        </authorList>
    </citation>
    <scope>NUCLEOTIDE SEQUENCE [LARGE SCALE GENOMIC DNA]</scope>
    <source>
        <strain evidence="7 8">LB32</strain>
    </source>
</reference>
<gene>
    <name evidence="7" type="ORF">DLJ58_25395</name>
</gene>
<evidence type="ECO:0000256" key="1">
    <source>
        <dbReference type="ARBA" id="ARBA00011028"/>
    </source>
</evidence>
<dbReference type="GO" id="GO:0007155">
    <property type="term" value="P:cell adhesion"/>
    <property type="evidence" value="ECO:0007669"/>
    <property type="project" value="InterPro"/>
</dbReference>
<evidence type="ECO:0000256" key="6">
    <source>
        <dbReference type="SAM" id="SignalP"/>
    </source>
</evidence>
<dbReference type="Gene3D" id="3.40.50.1980">
    <property type="entry name" value="Nitrogenase molybdenum iron protein domain"/>
    <property type="match status" value="2"/>
</dbReference>
<dbReference type="PANTHER" id="PTHR42953:SF3">
    <property type="entry name" value="HIGH-AFFINITY ZINC UPTAKE SYSTEM PROTEIN ZNUA"/>
    <property type="match status" value="1"/>
</dbReference>
<feature type="signal peptide" evidence="6">
    <location>
        <begin position="1"/>
        <end position="23"/>
    </location>
</feature>
<organism evidence="7 8">
    <name type="scientific">Micromonospora arida</name>
    <dbReference type="NCBI Taxonomy" id="2203715"/>
    <lineage>
        <taxon>Bacteria</taxon>
        <taxon>Bacillati</taxon>
        <taxon>Actinomycetota</taxon>
        <taxon>Actinomycetes</taxon>
        <taxon>Micromonosporales</taxon>
        <taxon>Micromonosporaceae</taxon>
        <taxon>Micromonospora</taxon>
    </lineage>
</organism>
<keyword evidence="3 6" id="KW-0732">Signal</keyword>
<dbReference type="Proteomes" id="UP000266889">
    <property type="component" value="Unassembled WGS sequence"/>
</dbReference>
<dbReference type="RefSeq" id="WP_124859963.1">
    <property type="nucleotide sequence ID" value="NZ_JBEXIG010000003.1"/>
</dbReference>
<dbReference type="InterPro" id="IPR006129">
    <property type="entry name" value="AdhesinB"/>
</dbReference>
<keyword evidence="8" id="KW-1185">Reference proteome</keyword>
<protein>
    <submittedName>
        <fullName evidence="7">Zinc ABC transporter substrate-binding protein</fullName>
    </submittedName>
</protein>
<name>A0A3N9WY72_9ACTN</name>
<dbReference type="PRINTS" id="PR00690">
    <property type="entry name" value="ADHESNFAMILY"/>
</dbReference>
<evidence type="ECO:0000313" key="7">
    <source>
        <dbReference type="EMBL" id="RQX05692.1"/>
    </source>
</evidence>
<dbReference type="InterPro" id="IPR006127">
    <property type="entry name" value="ZnuA-like"/>
</dbReference>
<dbReference type="PRINTS" id="PR00691">
    <property type="entry name" value="ADHESINB"/>
</dbReference>
<evidence type="ECO:0000313" key="8">
    <source>
        <dbReference type="Proteomes" id="UP000266889"/>
    </source>
</evidence>
<evidence type="ECO:0000256" key="5">
    <source>
        <dbReference type="SAM" id="MobiDB-lite"/>
    </source>
</evidence>
<dbReference type="InterPro" id="IPR006128">
    <property type="entry name" value="Lipoprotein_PsaA-like"/>
</dbReference>
<evidence type="ECO:0000256" key="3">
    <source>
        <dbReference type="ARBA" id="ARBA00022729"/>
    </source>
</evidence>
<dbReference type="PROSITE" id="PS51257">
    <property type="entry name" value="PROKAR_LIPOPROTEIN"/>
    <property type="match status" value="1"/>
</dbReference>
<dbReference type="PANTHER" id="PTHR42953">
    <property type="entry name" value="HIGH-AFFINITY ZINC UPTAKE SYSTEM PROTEIN ZNUA-RELATED"/>
    <property type="match status" value="1"/>
</dbReference>
<proteinExistence type="inferred from homology"/>
<dbReference type="OrthoDB" id="9810636at2"/>
<dbReference type="AlphaFoldDB" id="A0A3N9WY72"/>
<dbReference type="EMBL" id="QGSY01000252">
    <property type="protein sequence ID" value="RQX05692.1"/>
    <property type="molecule type" value="Genomic_DNA"/>
</dbReference>
<accession>A0A3N9WY72</accession>
<evidence type="ECO:0000256" key="4">
    <source>
        <dbReference type="RuleBase" id="RU003512"/>
    </source>
</evidence>